<dbReference type="eggNOG" id="COG0483">
    <property type="taxonomic scope" value="Bacteria"/>
</dbReference>
<reference evidence="2 3" key="1">
    <citation type="journal article" date="2011" name="J. Bacteriol.">
        <title>Draft genome sequence of the marine bacterium Streptomyces griseoaurantiacus M045, which produces novel manumycin-type antibiotics with a pABA core component.</title>
        <authorList>
            <person name="Li F."/>
            <person name="Jiang P."/>
            <person name="Zheng H."/>
            <person name="Wang S."/>
            <person name="Zhao G."/>
            <person name="Qin S."/>
            <person name="Liu Z."/>
        </authorList>
    </citation>
    <scope>NUCLEOTIDE SEQUENCE [LARGE SCALE GENOMIC DNA]</scope>
    <source>
        <strain evidence="2 3">M045</strain>
    </source>
</reference>
<name>F3NI32_9ACTN</name>
<dbReference type="InterPro" id="IPR000760">
    <property type="entry name" value="Inositol_monophosphatase-like"/>
</dbReference>
<protein>
    <submittedName>
        <fullName evidence="2">Putative phosphatase</fullName>
    </submittedName>
</protein>
<dbReference type="PRINTS" id="PR00377">
    <property type="entry name" value="IMPHPHTASES"/>
</dbReference>
<accession>F3NI32</accession>
<keyword evidence="3" id="KW-1185">Reference proteome</keyword>
<sequence>MRGCAGARAGADVVRARYGRRLRRIGKGGGDFATDADVAAERAILDVIRFVRPEDAVLGEEGGRRGAAYVTDGENLSGSVYFAAGIALCRAAGCVVTGVEGAPLDEGAAGSWSPPTRRPTRC</sequence>
<proteinExistence type="predicted"/>
<gene>
    <name evidence="2" type="ORF">SGM_2796</name>
</gene>
<dbReference type="STRING" id="996637.SGM_2796"/>
<dbReference type="GO" id="GO:0046872">
    <property type="term" value="F:metal ion binding"/>
    <property type="evidence" value="ECO:0007669"/>
    <property type="project" value="UniProtKB-KW"/>
</dbReference>
<evidence type="ECO:0000313" key="3">
    <source>
        <dbReference type="Proteomes" id="UP000003022"/>
    </source>
</evidence>
<keyword evidence="1" id="KW-0479">Metal-binding</keyword>
<dbReference type="SUPFAM" id="SSF56655">
    <property type="entry name" value="Carbohydrate phosphatase"/>
    <property type="match status" value="1"/>
</dbReference>
<evidence type="ECO:0000313" key="2">
    <source>
        <dbReference type="EMBL" id="EGG47072.1"/>
    </source>
</evidence>
<organism evidence="2 3">
    <name type="scientific">Streptomyces griseoaurantiacus M045</name>
    <dbReference type="NCBI Taxonomy" id="996637"/>
    <lineage>
        <taxon>Bacteria</taxon>
        <taxon>Bacillati</taxon>
        <taxon>Actinomycetota</taxon>
        <taxon>Actinomycetes</taxon>
        <taxon>Kitasatosporales</taxon>
        <taxon>Streptomycetaceae</taxon>
        <taxon>Streptomyces</taxon>
        <taxon>Streptomyces aurantiacus group</taxon>
    </lineage>
</organism>
<dbReference type="AlphaFoldDB" id="F3NI32"/>
<dbReference type="Gene3D" id="3.30.540.10">
    <property type="entry name" value="Fructose-1,6-Bisphosphatase, subunit A, domain 1"/>
    <property type="match status" value="1"/>
</dbReference>
<feature type="binding site" evidence="1">
    <location>
        <position position="60"/>
    </location>
    <ligand>
        <name>Mg(2+)</name>
        <dbReference type="ChEBI" id="CHEBI:18420"/>
        <label>1</label>
        <note>catalytic</note>
    </ligand>
</feature>
<dbReference type="Proteomes" id="UP000003022">
    <property type="component" value="Unassembled WGS sequence"/>
</dbReference>
<comment type="cofactor">
    <cofactor evidence="1">
        <name>Mg(2+)</name>
        <dbReference type="ChEBI" id="CHEBI:18420"/>
    </cofactor>
</comment>
<comment type="caution">
    <text evidence="2">The sequence shown here is derived from an EMBL/GenBank/DDBJ whole genome shotgun (WGS) entry which is preliminary data.</text>
</comment>
<keyword evidence="1" id="KW-0460">Magnesium</keyword>
<dbReference type="EMBL" id="AEYX01000034">
    <property type="protein sequence ID" value="EGG47072.1"/>
    <property type="molecule type" value="Genomic_DNA"/>
</dbReference>
<evidence type="ECO:0000256" key="1">
    <source>
        <dbReference type="PIRSR" id="PIRSR600760-2"/>
    </source>
</evidence>
<dbReference type="Pfam" id="PF00459">
    <property type="entry name" value="Inositol_P"/>
    <property type="match status" value="1"/>
</dbReference>